<dbReference type="InterPro" id="IPR004199">
    <property type="entry name" value="B-gal_small/dom_5"/>
</dbReference>
<dbReference type="InterPro" id="IPR014718">
    <property type="entry name" value="GH-type_carb-bd"/>
</dbReference>
<accession>A0A5P1X450</accession>
<keyword evidence="7" id="KW-1185">Reference proteome</keyword>
<organism evidence="6 7">
    <name type="scientific">Paucilactobacillus nenjiangensis</name>
    <dbReference type="NCBI Taxonomy" id="1296540"/>
    <lineage>
        <taxon>Bacteria</taxon>
        <taxon>Bacillati</taxon>
        <taxon>Bacillota</taxon>
        <taxon>Bacilli</taxon>
        <taxon>Lactobacillales</taxon>
        <taxon>Lactobacillaceae</taxon>
        <taxon>Paucilactobacillus</taxon>
    </lineage>
</organism>
<keyword evidence="4" id="KW-0326">Glycosidase</keyword>
<dbReference type="KEGG" id="lnn:F0161_03775"/>
<dbReference type="RefSeq" id="WP_150203757.1">
    <property type="nucleotide sequence ID" value="NZ_CAUQTN010000010.1"/>
</dbReference>
<dbReference type="SMART" id="SM01038">
    <property type="entry name" value="Bgal_small_N"/>
    <property type="match status" value="1"/>
</dbReference>
<dbReference type="EC" id="3.2.1.23" evidence="2"/>
<dbReference type="PANTHER" id="PTHR46323">
    <property type="entry name" value="BETA-GALACTOSIDASE"/>
    <property type="match status" value="1"/>
</dbReference>
<dbReference type="GO" id="GO:0004565">
    <property type="term" value="F:beta-galactosidase activity"/>
    <property type="evidence" value="ECO:0007669"/>
    <property type="project" value="UniProtKB-EC"/>
</dbReference>
<dbReference type="OrthoDB" id="1934936at2"/>
<dbReference type="InterPro" id="IPR011013">
    <property type="entry name" value="Gal_mutarotase_sf_dom"/>
</dbReference>
<reference evidence="6 7" key="1">
    <citation type="submission" date="2019-09" db="EMBL/GenBank/DDBJ databases">
        <title>Complete Genome Sequence of Lactobacillus nenjiangensis SH-Y15, isolated from sauerkraut.</title>
        <authorList>
            <person name="Yang H."/>
        </authorList>
    </citation>
    <scope>NUCLEOTIDE SEQUENCE [LARGE SCALE GENOMIC DNA]</scope>
    <source>
        <strain evidence="6 7">SH-Y15</strain>
    </source>
</reference>
<gene>
    <name evidence="6" type="ORF">F0161_03775</name>
</gene>
<dbReference type="InterPro" id="IPR050347">
    <property type="entry name" value="Bact_Beta-galactosidase"/>
</dbReference>
<comment type="catalytic activity">
    <reaction evidence="1">
        <text>Hydrolysis of terminal non-reducing beta-D-galactose residues in beta-D-galactosides.</text>
        <dbReference type="EC" id="3.2.1.23"/>
    </reaction>
</comment>
<sequence>MENTKHQLQVVYGDGSLGVLSDRVKYLFSYERGGLESLTIDGKEWLYRVPKPLFWRATTDNDRGNHFSEKSAMWLGADLFSACDEIAVAIDGQPIELPIAPVNNQYSNHETADSVAITFTYLTPTVPQTKVEINYQVTADGRLQLTANYHGQAGLPQLPAFGIKLVMPTPAVSFEYQGLSGETYPDRMDGANAGNYQTVGMPVTPYLVPQECGMHMQTDSLTVNRRSTLNNADADAQEFSLMINQNGNPFAFSCLPYTAEELENATHHEELPAKRRTVLSILGAVRGVGGIDSWGAEVEPQFQLAADQDYSVSVEIGPQV</sequence>
<dbReference type="AlphaFoldDB" id="A0A5P1X450"/>
<evidence type="ECO:0000256" key="2">
    <source>
        <dbReference type="ARBA" id="ARBA00012756"/>
    </source>
</evidence>
<keyword evidence="3" id="KW-0378">Hydrolase</keyword>
<dbReference type="Gene3D" id="2.70.98.10">
    <property type="match status" value="1"/>
</dbReference>
<dbReference type="GO" id="GO:0005990">
    <property type="term" value="P:lactose catabolic process"/>
    <property type="evidence" value="ECO:0007669"/>
    <property type="project" value="TreeGrafter"/>
</dbReference>
<dbReference type="GO" id="GO:0009341">
    <property type="term" value="C:beta-galactosidase complex"/>
    <property type="evidence" value="ECO:0007669"/>
    <property type="project" value="InterPro"/>
</dbReference>
<proteinExistence type="predicted"/>
<dbReference type="Proteomes" id="UP000325295">
    <property type="component" value="Chromosome"/>
</dbReference>
<evidence type="ECO:0000313" key="6">
    <source>
        <dbReference type="EMBL" id="QER67078.1"/>
    </source>
</evidence>
<evidence type="ECO:0000313" key="7">
    <source>
        <dbReference type="Proteomes" id="UP000325295"/>
    </source>
</evidence>
<dbReference type="EMBL" id="CP043939">
    <property type="protein sequence ID" value="QER67078.1"/>
    <property type="molecule type" value="Genomic_DNA"/>
</dbReference>
<dbReference type="GO" id="GO:0030246">
    <property type="term" value="F:carbohydrate binding"/>
    <property type="evidence" value="ECO:0007669"/>
    <property type="project" value="InterPro"/>
</dbReference>
<evidence type="ECO:0000256" key="1">
    <source>
        <dbReference type="ARBA" id="ARBA00001412"/>
    </source>
</evidence>
<dbReference type="Pfam" id="PF02929">
    <property type="entry name" value="Bgal_small_N"/>
    <property type="match status" value="1"/>
</dbReference>
<name>A0A5P1X450_9LACO</name>
<evidence type="ECO:0000256" key="4">
    <source>
        <dbReference type="ARBA" id="ARBA00023295"/>
    </source>
</evidence>
<feature type="domain" description="Beta galactosidase small chain/" evidence="5">
    <location>
        <begin position="18"/>
        <end position="317"/>
    </location>
</feature>
<evidence type="ECO:0000256" key="3">
    <source>
        <dbReference type="ARBA" id="ARBA00022801"/>
    </source>
</evidence>
<evidence type="ECO:0000259" key="5">
    <source>
        <dbReference type="SMART" id="SM01038"/>
    </source>
</evidence>
<dbReference type="SUPFAM" id="SSF74650">
    <property type="entry name" value="Galactose mutarotase-like"/>
    <property type="match status" value="1"/>
</dbReference>
<protein>
    <recommendedName>
        <fullName evidence="2">beta-galactosidase</fullName>
        <ecNumber evidence="2">3.2.1.23</ecNumber>
    </recommendedName>
</protein>
<dbReference type="PANTHER" id="PTHR46323:SF2">
    <property type="entry name" value="BETA-GALACTOSIDASE"/>
    <property type="match status" value="1"/>
</dbReference>